<accession>A0ACB8YNN5</accession>
<reference evidence="2" key="1">
    <citation type="journal article" date="2022" name="Mol. Ecol. Resour.">
        <title>The genomes of chicory, endive, great burdock and yacon provide insights into Asteraceae palaeo-polyploidization history and plant inulin production.</title>
        <authorList>
            <person name="Fan W."/>
            <person name="Wang S."/>
            <person name="Wang H."/>
            <person name="Wang A."/>
            <person name="Jiang F."/>
            <person name="Liu H."/>
            <person name="Zhao H."/>
            <person name="Xu D."/>
            <person name="Zhang Y."/>
        </authorList>
    </citation>
    <scope>NUCLEOTIDE SEQUENCE [LARGE SCALE GENOMIC DNA]</scope>
    <source>
        <strain evidence="2">cv. Yunnan</strain>
    </source>
</reference>
<organism evidence="1 2">
    <name type="scientific">Smallanthus sonchifolius</name>
    <dbReference type="NCBI Taxonomy" id="185202"/>
    <lineage>
        <taxon>Eukaryota</taxon>
        <taxon>Viridiplantae</taxon>
        <taxon>Streptophyta</taxon>
        <taxon>Embryophyta</taxon>
        <taxon>Tracheophyta</taxon>
        <taxon>Spermatophyta</taxon>
        <taxon>Magnoliopsida</taxon>
        <taxon>eudicotyledons</taxon>
        <taxon>Gunneridae</taxon>
        <taxon>Pentapetalae</taxon>
        <taxon>asterids</taxon>
        <taxon>campanulids</taxon>
        <taxon>Asterales</taxon>
        <taxon>Asteraceae</taxon>
        <taxon>Asteroideae</taxon>
        <taxon>Heliantheae alliance</taxon>
        <taxon>Millerieae</taxon>
        <taxon>Smallanthus</taxon>
    </lineage>
</organism>
<dbReference type="EMBL" id="CM042044">
    <property type="protein sequence ID" value="KAI3687337.1"/>
    <property type="molecule type" value="Genomic_DNA"/>
</dbReference>
<reference evidence="1 2" key="2">
    <citation type="journal article" date="2022" name="Mol. Ecol. Resour.">
        <title>The genomes of chicory, endive, great burdock and yacon provide insights into Asteraceae paleo-polyploidization history and plant inulin production.</title>
        <authorList>
            <person name="Fan W."/>
            <person name="Wang S."/>
            <person name="Wang H."/>
            <person name="Wang A."/>
            <person name="Jiang F."/>
            <person name="Liu H."/>
            <person name="Zhao H."/>
            <person name="Xu D."/>
            <person name="Zhang Y."/>
        </authorList>
    </citation>
    <scope>NUCLEOTIDE SEQUENCE [LARGE SCALE GENOMIC DNA]</scope>
    <source>
        <strain evidence="2">cv. Yunnan</strain>
        <tissue evidence="1">Leaves</tissue>
    </source>
</reference>
<dbReference type="Proteomes" id="UP001056120">
    <property type="component" value="Linkage Group LG27"/>
</dbReference>
<evidence type="ECO:0000313" key="2">
    <source>
        <dbReference type="Proteomes" id="UP001056120"/>
    </source>
</evidence>
<keyword evidence="2" id="KW-1185">Reference proteome</keyword>
<evidence type="ECO:0000313" key="1">
    <source>
        <dbReference type="EMBL" id="KAI3687337.1"/>
    </source>
</evidence>
<comment type="caution">
    <text evidence="1">The sequence shown here is derived from an EMBL/GenBank/DDBJ whole genome shotgun (WGS) entry which is preliminary data.</text>
</comment>
<protein>
    <submittedName>
        <fullName evidence="1">Uncharacterized protein</fullName>
    </submittedName>
</protein>
<name>A0ACB8YNN5_9ASTR</name>
<gene>
    <name evidence="1" type="ORF">L1987_81032</name>
</gene>
<sequence>MQHPYEEINEPPRKKLKLKLKGGVVEKENQICLPASKKLKLKLQKDVPKKTPKNVMQPEFVKKPKGVSKKTPKTSIQPEFVRGKKAITEDKDDDDDFVMPPPPKAILKTPQPKRTHKEISRSKNGKEPYFVRTLVVVNDINEREKRKSERYAVEWFDAKEETKNVVENNEEDNVSSKTTETNHEAEQNVYENLIHEESTTEAVNLQMVIVKDKTTVVDKNEDCECDTEEEDGDGKNTMKNPEVVDLEVIIKNLEYQIKSLKDEVEASKLRETTLVKENTNIKSERDMTMQRNEDLENMLKQLQLERDLQDDIKNVCNDDLETKSVEKSNAQQIEDWTFIYKTIRFCIKRRNVSLFYLNSIKEVLDLPIGDLKQMIHLKDDGKYISSKEQDTILCMKRNLIFTDEKMQPQL</sequence>
<proteinExistence type="predicted"/>